<dbReference type="SMART" id="SM00937">
    <property type="entry name" value="PCRF"/>
    <property type="match status" value="1"/>
</dbReference>
<dbReference type="GO" id="GO:0005739">
    <property type="term" value="C:mitochondrion"/>
    <property type="evidence" value="ECO:0007669"/>
    <property type="project" value="TreeGrafter"/>
</dbReference>
<gene>
    <name evidence="5" type="primary">C12orf65</name>
    <name evidence="5" type="ORF">BLAG_LOCUS25173</name>
</gene>
<dbReference type="Proteomes" id="UP000838412">
    <property type="component" value="Chromosome 9"/>
</dbReference>
<dbReference type="FunFam" id="3.30.70.1660:FF:000011">
    <property type="entry name" value="Peptide chain release factor 1-like, mitochondrial"/>
    <property type="match status" value="1"/>
</dbReference>
<evidence type="ECO:0000256" key="3">
    <source>
        <dbReference type="ARBA" id="ARBA00022917"/>
    </source>
</evidence>
<evidence type="ECO:0000313" key="5">
    <source>
        <dbReference type="EMBL" id="CAH1274018.1"/>
    </source>
</evidence>
<dbReference type="SUPFAM" id="SSF75620">
    <property type="entry name" value="Release factor"/>
    <property type="match status" value="1"/>
</dbReference>
<dbReference type="OrthoDB" id="2019491at2759"/>
<sequence length="450" mass="51589">MIFRSLRYVGVVVHKPACSPAFIRCLSGGGGRWKWHRHPPISWLRPVTVFQRLIPQPTRRVITNTQTFSTAAKERTFSLQNEGTWRYLKRLVTEGQAVIDKLQTEEKTETENKRLTKRWVELRPIVEKVQQVERTLGELADIEKLLAGLEDGETEMRDLALQEKESYENDMEHLEDEILTLLVPADEADENDIILEVVAGVGGQEAMLFTSDVFEMYCQYAAYKNWHMQVLTSDSSTLGGLRHATASIKGLNAYKLLKLEAGVHRVQRVPRTEKSGRVHTSTMTVAVLPQPKEIDNTWDKSEFKIETKKASGAGGQHVNKTESAVRIVHIPTGVAVECQQERSQIRNRAIAMQTIQARLYQRKLDQQRSQRQLARQQQMGTAGRSEKIRTYNFTQDRVTDHRAGINMFNLQDFLIGGDKLDEMIHTVQQHLHREEVLLIMEQDTIQQKKL</sequence>
<dbReference type="GO" id="GO:0003747">
    <property type="term" value="F:translation release factor activity"/>
    <property type="evidence" value="ECO:0007669"/>
    <property type="project" value="InterPro"/>
</dbReference>
<dbReference type="Gene3D" id="3.30.70.1660">
    <property type="match status" value="2"/>
</dbReference>
<accession>A0A8K0EYT6</accession>
<dbReference type="PANTHER" id="PTHR43804:SF7">
    <property type="entry name" value="LD18447P"/>
    <property type="match status" value="1"/>
</dbReference>
<dbReference type="InterPro" id="IPR050057">
    <property type="entry name" value="Prokaryotic/Mito_RF"/>
</dbReference>
<protein>
    <submittedName>
        <fullName evidence="5">C12orf65 protein</fullName>
    </submittedName>
</protein>
<proteinExistence type="inferred from homology"/>
<feature type="domain" description="Peptide chain release factor" evidence="4">
    <location>
        <begin position="145"/>
        <end position="260"/>
    </location>
</feature>
<dbReference type="Gene3D" id="6.10.140.1950">
    <property type="match status" value="1"/>
</dbReference>
<evidence type="ECO:0000259" key="4">
    <source>
        <dbReference type="SMART" id="SM00937"/>
    </source>
</evidence>
<reference evidence="5" key="1">
    <citation type="submission" date="2022-01" db="EMBL/GenBank/DDBJ databases">
        <authorList>
            <person name="Braso-Vives M."/>
        </authorList>
    </citation>
    <scope>NUCLEOTIDE SEQUENCE</scope>
</reference>
<dbReference type="Gene3D" id="3.30.160.20">
    <property type="match status" value="1"/>
</dbReference>
<dbReference type="AlphaFoldDB" id="A0A8K0EYT6"/>
<evidence type="ECO:0000256" key="2">
    <source>
        <dbReference type="ARBA" id="ARBA00022481"/>
    </source>
</evidence>
<dbReference type="EMBL" id="OV696694">
    <property type="protein sequence ID" value="CAH1274018.1"/>
    <property type="molecule type" value="Genomic_DNA"/>
</dbReference>
<dbReference type="Pfam" id="PF00472">
    <property type="entry name" value="RF-1"/>
    <property type="match status" value="1"/>
</dbReference>
<dbReference type="InterPro" id="IPR005139">
    <property type="entry name" value="PCRF"/>
</dbReference>
<dbReference type="PANTHER" id="PTHR43804">
    <property type="entry name" value="LD18447P"/>
    <property type="match status" value="1"/>
</dbReference>
<dbReference type="FunFam" id="3.30.160.20:FF:000004">
    <property type="entry name" value="Peptide chain release factor 1"/>
    <property type="match status" value="1"/>
</dbReference>
<dbReference type="InterPro" id="IPR000352">
    <property type="entry name" value="Pep_chain_release_fac_I"/>
</dbReference>
<dbReference type="GO" id="GO:0070126">
    <property type="term" value="P:mitochondrial translational termination"/>
    <property type="evidence" value="ECO:0007669"/>
    <property type="project" value="TreeGrafter"/>
</dbReference>
<dbReference type="InterPro" id="IPR045853">
    <property type="entry name" value="Pep_chain_release_fac_I_sf"/>
</dbReference>
<keyword evidence="3" id="KW-0648">Protein biosynthesis</keyword>
<comment type="similarity">
    <text evidence="1">Belongs to the prokaryotic/mitochondrial release factor family.</text>
</comment>
<keyword evidence="6" id="KW-1185">Reference proteome</keyword>
<organism evidence="5 6">
    <name type="scientific">Branchiostoma lanceolatum</name>
    <name type="common">Common lancelet</name>
    <name type="synonym">Amphioxus lanceolatum</name>
    <dbReference type="NCBI Taxonomy" id="7740"/>
    <lineage>
        <taxon>Eukaryota</taxon>
        <taxon>Metazoa</taxon>
        <taxon>Chordata</taxon>
        <taxon>Cephalochordata</taxon>
        <taxon>Leptocardii</taxon>
        <taxon>Amphioxiformes</taxon>
        <taxon>Branchiostomatidae</taxon>
        <taxon>Branchiostoma</taxon>
    </lineage>
</organism>
<evidence type="ECO:0000313" key="6">
    <source>
        <dbReference type="Proteomes" id="UP000838412"/>
    </source>
</evidence>
<evidence type="ECO:0000256" key="1">
    <source>
        <dbReference type="ARBA" id="ARBA00010835"/>
    </source>
</evidence>
<keyword evidence="2" id="KW-0488">Methylation</keyword>
<name>A0A8K0EYT6_BRALA</name>
<dbReference type="Pfam" id="PF03462">
    <property type="entry name" value="PCRF"/>
    <property type="match status" value="1"/>
</dbReference>